<evidence type="ECO:0000313" key="2">
    <source>
        <dbReference type="EMBL" id="MDL2345477.1"/>
    </source>
</evidence>
<evidence type="ECO:0000313" key="3">
    <source>
        <dbReference type="Proteomes" id="UP001302059"/>
    </source>
</evidence>
<sequence length="65" mass="6445">MGASVQGGALTLTVEIRAPGAGAITTQALTSPWTLVRVPGVFQSVQLVDGSGRPVQLGGAGGQTR</sequence>
<accession>A0ABT7JK91</accession>
<gene>
    <name evidence="2" type="ORF">QOL99_15155</name>
</gene>
<dbReference type="GO" id="GO:0006508">
    <property type="term" value="P:proteolysis"/>
    <property type="evidence" value="ECO:0007669"/>
    <property type="project" value="UniProtKB-KW"/>
</dbReference>
<reference evidence="2 3" key="1">
    <citation type="submission" date="2023-05" db="EMBL/GenBank/DDBJ databases">
        <authorList>
            <person name="Gao F."/>
        </authorList>
    </citation>
    <scope>NUCLEOTIDE SEQUENCE [LARGE SCALE GENOMIC DNA]</scope>
    <source>
        <strain evidence="2 3">MIMF12</strain>
    </source>
</reference>
<comment type="caution">
    <text evidence="2">The sequence shown here is derived from an EMBL/GenBank/DDBJ whole genome shotgun (WGS) entry which is preliminary data.</text>
</comment>
<dbReference type="Pfam" id="PF14343">
    <property type="entry name" value="PrcB_C"/>
    <property type="match status" value="1"/>
</dbReference>
<dbReference type="RefSeq" id="WP_285525047.1">
    <property type="nucleotide sequence ID" value="NZ_JASNGB010000209.1"/>
</dbReference>
<evidence type="ECO:0000259" key="1">
    <source>
        <dbReference type="Pfam" id="PF14343"/>
    </source>
</evidence>
<organism evidence="2 3">
    <name type="scientific">Deinococcus rhizophilus</name>
    <dbReference type="NCBI Taxonomy" id="3049544"/>
    <lineage>
        <taxon>Bacteria</taxon>
        <taxon>Thermotogati</taxon>
        <taxon>Deinococcota</taxon>
        <taxon>Deinococci</taxon>
        <taxon>Deinococcales</taxon>
        <taxon>Deinococcaceae</taxon>
        <taxon>Deinococcus</taxon>
    </lineage>
</organism>
<name>A0ABT7JK91_9DEIO</name>
<keyword evidence="2" id="KW-0378">Hydrolase</keyword>
<dbReference type="EMBL" id="JASNGB010000209">
    <property type="protein sequence ID" value="MDL2345477.1"/>
    <property type="molecule type" value="Genomic_DNA"/>
</dbReference>
<proteinExistence type="predicted"/>
<feature type="domain" description="PrcB C-terminal" evidence="1">
    <location>
        <begin position="4"/>
        <end position="39"/>
    </location>
</feature>
<dbReference type="GO" id="GO:0008233">
    <property type="term" value="F:peptidase activity"/>
    <property type="evidence" value="ECO:0007669"/>
    <property type="project" value="UniProtKB-KW"/>
</dbReference>
<dbReference type="Proteomes" id="UP001302059">
    <property type="component" value="Unassembled WGS sequence"/>
</dbReference>
<dbReference type="InterPro" id="IPR025748">
    <property type="entry name" value="PrcB_C_dom"/>
</dbReference>
<keyword evidence="2" id="KW-0645">Protease</keyword>
<protein>
    <submittedName>
        <fullName evidence="2">Protease complex subunit PrcB family protein</fullName>
    </submittedName>
</protein>
<keyword evidence="3" id="KW-1185">Reference proteome</keyword>